<dbReference type="GO" id="GO:0016705">
    <property type="term" value="F:oxidoreductase activity, acting on paired donors, with incorporation or reduction of molecular oxygen"/>
    <property type="evidence" value="ECO:0007669"/>
    <property type="project" value="InterPro"/>
</dbReference>
<evidence type="ECO:0000313" key="6">
    <source>
        <dbReference type="EMBL" id="KAF3810326.1"/>
    </source>
</evidence>
<keyword evidence="4" id="KW-0479">Metal-binding</keyword>
<gene>
    <name evidence="6" type="ORF">GCG54_00000370</name>
</gene>
<dbReference type="GeneID" id="69007543"/>
<dbReference type="RefSeq" id="XP_045269485.1">
    <property type="nucleotide sequence ID" value="XM_045400510.1"/>
</dbReference>
<dbReference type="InterPro" id="IPR050121">
    <property type="entry name" value="Cytochrome_P450_monoxygenase"/>
</dbReference>
<dbReference type="GO" id="GO:0005506">
    <property type="term" value="F:iron ion binding"/>
    <property type="evidence" value="ECO:0007669"/>
    <property type="project" value="InterPro"/>
</dbReference>
<comment type="caution">
    <text evidence="6">The sequence shown here is derived from an EMBL/GenBank/DDBJ whole genome shotgun (WGS) entry which is preliminary data.</text>
</comment>
<dbReference type="FunFam" id="1.10.630.10:FF:000050">
    <property type="entry name" value="Cytochrome P450 monooxygenase"/>
    <property type="match status" value="1"/>
</dbReference>
<sequence length="829" mass="93031">MATDIIGELSFGDSFRMLETGEENQYIKDMQSVAQAGGVRVTFPFLLQLSKLVNIPVISDAVANQERLIGYADQSIKRHQKLAQDNGDEMKSTLFSKLYNQVSDGNLSFIEVRDNAVGYIVAGSDTTASATFQKFDECQQLTIMKANSLTYLVWLLCRHPEVRDILVAELRSLPSNFNYEQVKSLKYLGYVIEETLRLYPAAPAGLPRLVPSGGAELGGYYLPADTVVSTQAWSLHRDPRVFSNPLKFDPGRWEHATKAMKESLLTFGGGSRVCLGVHLARMELRLAAVHFFLAFPEATMSSEEGFTDDDMEPEMYFLLKPASHSKLIALLGAIVSYIVAVSILRALRPGLRQIPGPWIARFSPIWRVMFVWNGNAHERYRDLHAKYGPIVRTAPNVVDISDPSAMFTIYGIGSKFLKSAFYHTLSMAYEGKNMPSMFSTTDPEEHKALKRPVAQKFSMSSIRTLEYLVDPCSQIFTDAMLEMQGQVVDLGTWVQWYAFDVIGAISFARRFGFMEERKDIKGMIAGIDFGLVYVGRVGQVPSLHPFLLGNLALRRAFSKLVPVSRDPIATSTKMVLEGIKEYDAEEADTAHRRDFLAYLRQQQKSTGTIMSTWKLMNHLMNNLLAGSDTTAISLRAVFYYLLKNKHAYQTLQHEIDKADRDGKLSPVVQYSESLELEYLQLCIKEAMRMHPGVSYPLERIVPEGGVELCGVQLPAGTIVGMNAAVIHRNYEIFGEDADEFRPERWLCPEEQAKSMDRHLLTFGAGARTCIGKNISIMEVGKFVPQILRQFDLEWASSEPEWTVKTFWFAKQSGLLVRFSPRAAASGQGT</sequence>
<name>A0A8H4CUH0_COLGL</name>
<evidence type="ECO:0000256" key="5">
    <source>
        <dbReference type="ARBA" id="ARBA00023004"/>
    </source>
</evidence>
<evidence type="ECO:0000256" key="4">
    <source>
        <dbReference type="ARBA" id="ARBA00022723"/>
    </source>
</evidence>
<dbReference type="SUPFAM" id="SSF48264">
    <property type="entry name" value="Cytochrome P450"/>
    <property type="match status" value="2"/>
</dbReference>
<keyword evidence="7" id="KW-1185">Reference proteome</keyword>
<dbReference type="Proteomes" id="UP000613401">
    <property type="component" value="Unassembled WGS sequence"/>
</dbReference>
<organism evidence="6 7">
    <name type="scientific">Colletotrichum gloeosporioides</name>
    <name type="common">Anthracnose fungus</name>
    <name type="synonym">Glomerella cingulata</name>
    <dbReference type="NCBI Taxonomy" id="474922"/>
    <lineage>
        <taxon>Eukaryota</taxon>
        <taxon>Fungi</taxon>
        <taxon>Dikarya</taxon>
        <taxon>Ascomycota</taxon>
        <taxon>Pezizomycotina</taxon>
        <taxon>Sordariomycetes</taxon>
        <taxon>Hypocreomycetidae</taxon>
        <taxon>Glomerellales</taxon>
        <taxon>Glomerellaceae</taxon>
        <taxon>Colletotrichum</taxon>
        <taxon>Colletotrichum gloeosporioides species complex</taxon>
    </lineage>
</organism>
<keyword evidence="3" id="KW-0349">Heme</keyword>
<evidence type="ECO:0000256" key="2">
    <source>
        <dbReference type="ARBA" id="ARBA00010617"/>
    </source>
</evidence>
<dbReference type="GO" id="GO:0004497">
    <property type="term" value="F:monooxygenase activity"/>
    <property type="evidence" value="ECO:0007669"/>
    <property type="project" value="UniProtKB-KW"/>
</dbReference>
<keyword evidence="6" id="KW-0503">Monooxygenase</keyword>
<dbReference type="Gene3D" id="1.10.630.10">
    <property type="entry name" value="Cytochrome P450"/>
    <property type="match status" value="2"/>
</dbReference>
<dbReference type="PANTHER" id="PTHR24305:SF232">
    <property type="entry name" value="P450, PUTATIVE (EUROFUNG)-RELATED"/>
    <property type="match status" value="1"/>
</dbReference>
<dbReference type="PANTHER" id="PTHR24305">
    <property type="entry name" value="CYTOCHROME P450"/>
    <property type="match status" value="1"/>
</dbReference>
<proteinExistence type="inferred from homology"/>
<dbReference type="PRINTS" id="PR00463">
    <property type="entry name" value="EP450I"/>
</dbReference>
<comment type="similarity">
    <text evidence="2">Belongs to the cytochrome P450 family.</text>
</comment>
<dbReference type="InterPro" id="IPR036396">
    <property type="entry name" value="Cyt_P450_sf"/>
</dbReference>
<dbReference type="Pfam" id="PF00067">
    <property type="entry name" value="p450"/>
    <property type="match status" value="3"/>
</dbReference>
<reference evidence="6" key="2">
    <citation type="submission" date="2020-03" db="EMBL/GenBank/DDBJ databases">
        <authorList>
            <person name="Fu F.-F."/>
            <person name="Chen J."/>
        </authorList>
    </citation>
    <scope>NUCLEOTIDE SEQUENCE</scope>
    <source>
        <strain evidence="6">Lc1</strain>
    </source>
</reference>
<protein>
    <submittedName>
        <fullName evidence="6">Cytochrome P450 monooxygenase mpaDE</fullName>
    </submittedName>
</protein>
<dbReference type="InterPro" id="IPR001128">
    <property type="entry name" value="Cyt_P450"/>
</dbReference>
<dbReference type="AlphaFoldDB" id="A0A8H4CUH0"/>
<dbReference type="InterPro" id="IPR002401">
    <property type="entry name" value="Cyt_P450_E_grp-I"/>
</dbReference>
<keyword evidence="5" id="KW-0408">Iron</keyword>
<evidence type="ECO:0000256" key="3">
    <source>
        <dbReference type="ARBA" id="ARBA00022617"/>
    </source>
</evidence>
<dbReference type="GO" id="GO:0020037">
    <property type="term" value="F:heme binding"/>
    <property type="evidence" value="ECO:0007669"/>
    <property type="project" value="InterPro"/>
</dbReference>
<comment type="cofactor">
    <cofactor evidence="1">
        <name>heme</name>
        <dbReference type="ChEBI" id="CHEBI:30413"/>
    </cofactor>
</comment>
<dbReference type="CDD" id="cd11060">
    <property type="entry name" value="CYP57A1-like"/>
    <property type="match status" value="1"/>
</dbReference>
<evidence type="ECO:0000313" key="7">
    <source>
        <dbReference type="Proteomes" id="UP000613401"/>
    </source>
</evidence>
<reference evidence="6" key="1">
    <citation type="journal article" date="2020" name="Phytopathology">
        <title>Genome sequence and comparative analysis of Colletotrichum gloeosporioides isolated from Liriodendron leaves.</title>
        <authorList>
            <person name="Fu F.F."/>
            <person name="Hao Z."/>
            <person name="Wang P."/>
            <person name="Lu Y."/>
            <person name="Xue L.J."/>
            <person name="Wei G."/>
            <person name="Tian Y."/>
            <person name="Baishi H."/>
            <person name="Xu H."/>
            <person name="Shi J."/>
            <person name="Cheng T."/>
            <person name="Wang G."/>
            <person name="Yi Y."/>
            <person name="Chen J."/>
        </authorList>
    </citation>
    <scope>NUCLEOTIDE SEQUENCE</scope>
    <source>
        <strain evidence="6">Lc1</strain>
    </source>
</reference>
<dbReference type="PRINTS" id="PR00385">
    <property type="entry name" value="P450"/>
</dbReference>
<dbReference type="EMBL" id="WVTB01000012">
    <property type="protein sequence ID" value="KAF3810326.1"/>
    <property type="molecule type" value="Genomic_DNA"/>
</dbReference>
<evidence type="ECO:0000256" key="1">
    <source>
        <dbReference type="ARBA" id="ARBA00001971"/>
    </source>
</evidence>
<dbReference type="InterPro" id="IPR017972">
    <property type="entry name" value="Cyt_P450_CS"/>
</dbReference>
<keyword evidence="6" id="KW-0560">Oxidoreductase</keyword>
<accession>A0A8H4CUH0</accession>
<dbReference type="PROSITE" id="PS00086">
    <property type="entry name" value="CYTOCHROME_P450"/>
    <property type="match status" value="2"/>
</dbReference>